<dbReference type="PANTHER" id="PTHR21615:SF2">
    <property type="entry name" value="CYCLIN N-TERMINAL DOMAIN-CONTAINING PROTEIN 1"/>
    <property type="match status" value="1"/>
</dbReference>
<dbReference type="GO" id="GO:0035861">
    <property type="term" value="C:site of double-strand break"/>
    <property type="evidence" value="ECO:0007669"/>
    <property type="project" value="TreeGrafter"/>
</dbReference>
<dbReference type="AlphaFoldDB" id="A0AAV7Q8U9"/>
<dbReference type="Gene3D" id="1.10.472.10">
    <property type="entry name" value="Cyclin-like"/>
    <property type="match status" value="1"/>
</dbReference>
<dbReference type="GO" id="GO:0007131">
    <property type="term" value="P:reciprocal meiotic recombination"/>
    <property type="evidence" value="ECO:0007669"/>
    <property type="project" value="TreeGrafter"/>
</dbReference>
<dbReference type="EMBL" id="JANPWB010000010">
    <property type="protein sequence ID" value="KAJ1136029.1"/>
    <property type="molecule type" value="Genomic_DNA"/>
</dbReference>
<evidence type="ECO:0000313" key="1">
    <source>
        <dbReference type="EMBL" id="KAJ1136029.1"/>
    </source>
</evidence>
<accession>A0AAV7Q8U9</accession>
<proteinExistence type="predicted"/>
<evidence type="ECO:0000313" key="2">
    <source>
        <dbReference type="Proteomes" id="UP001066276"/>
    </source>
</evidence>
<dbReference type="CDD" id="cd20541">
    <property type="entry name" value="CYCLIN_CNTD1"/>
    <property type="match status" value="1"/>
</dbReference>
<dbReference type="InterPro" id="IPR036915">
    <property type="entry name" value="Cyclin-like_sf"/>
</dbReference>
<sequence length="226" mass="26210">MTLPRNEYRLFNNNYTPPLTPDNDNTPLPMPPAEFVFLLAELWGIDNSARYQAVELLDRFMIKHTEEEYKNSAESRKKSQQTEKERWSSIKSHLCETFVLRLVSCVQIASKLTFHCNMVNNKAALKFIQSLGFSYKKEEILQSELTVLKTLKFQINVCTPFSFVEMLLEVLECLTVFLFCLSPYKDILETPYLIHAFKHPLHSSLDTSDTEVASDSSMSTMIYEIR</sequence>
<organism evidence="1 2">
    <name type="scientific">Pleurodeles waltl</name>
    <name type="common">Iberian ribbed newt</name>
    <dbReference type="NCBI Taxonomy" id="8319"/>
    <lineage>
        <taxon>Eukaryota</taxon>
        <taxon>Metazoa</taxon>
        <taxon>Chordata</taxon>
        <taxon>Craniata</taxon>
        <taxon>Vertebrata</taxon>
        <taxon>Euteleostomi</taxon>
        <taxon>Amphibia</taxon>
        <taxon>Batrachia</taxon>
        <taxon>Caudata</taxon>
        <taxon>Salamandroidea</taxon>
        <taxon>Salamandridae</taxon>
        <taxon>Pleurodelinae</taxon>
        <taxon>Pleurodeles</taxon>
    </lineage>
</organism>
<name>A0AAV7Q8U9_PLEWA</name>
<dbReference type="Proteomes" id="UP001066276">
    <property type="component" value="Chromosome 6"/>
</dbReference>
<comment type="caution">
    <text evidence="1">The sequence shown here is derived from an EMBL/GenBank/DDBJ whole genome shotgun (WGS) entry which is preliminary data.</text>
</comment>
<protein>
    <submittedName>
        <fullName evidence="1">Uncharacterized protein</fullName>
    </submittedName>
</protein>
<reference evidence="1" key="1">
    <citation type="journal article" date="2022" name="bioRxiv">
        <title>Sequencing and chromosome-scale assembly of the giantPleurodeles waltlgenome.</title>
        <authorList>
            <person name="Brown T."/>
            <person name="Elewa A."/>
            <person name="Iarovenko S."/>
            <person name="Subramanian E."/>
            <person name="Araus A.J."/>
            <person name="Petzold A."/>
            <person name="Susuki M."/>
            <person name="Suzuki K.-i.T."/>
            <person name="Hayashi T."/>
            <person name="Toyoda A."/>
            <person name="Oliveira C."/>
            <person name="Osipova E."/>
            <person name="Leigh N.D."/>
            <person name="Simon A."/>
            <person name="Yun M.H."/>
        </authorList>
    </citation>
    <scope>NUCLEOTIDE SEQUENCE</scope>
    <source>
        <strain evidence="1">20211129_DDA</strain>
        <tissue evidence="1">Liver</tissue>
    </source>
</reference>
<keyword evidence="2" id="KW-1185">Reference proteome</keyword>
<dbReference type="PANTHER" id="PTHR21615">
    <property type="entry name" value="CYCLIN N-TERMINAL DOMAIN-CONTAINING PROTEIN 1"/>
    <property type="match status" value="1"/>
</dbReference>
<dbReference type="SUPFAM" id="SSF47954">
    <property type="entry name" value="Cyclin-like"/>
    <property type="match status" value="1"/>
</dbReference>
<gene>
    <name evidence="1" type="ORF">NDU88_002455</name>
</gene>